<keyword evidence="2" id="KW-1133">Transmembrane helix</keyword>
<feature type="compositionally biased region" description="Basic and acidic residues" evidence="1">
    <location>
        <begin position="167"/>
        <end position="191"/>
    </location>
</feature>
<evidence type="ECO:0000256" key="1">
    <source>
        <dbReference type="SAM" id="MobiDB-lite"/>
    </source>
</evidence>
<keyword evidence="2" id="KW-0472">Membrane</keyword>
<evidence type="ECO:0000313" key="4">
    <source>
        <dbReference type="Proteomes" id="UP000194464"/>
    </source>
</evidence>
<feature type="transmembrane region" description="Helical" evidence="2">
    <location>
        <begin position="402"/>
        <end position="426"/>
    </location>
</feature>
<name>A0ABY1RB22_9MICO</name>
<sequence length="430" mass="43702">MTALPEDAPLTRRQARASQQPSTSADEATTDAAAPRKRRASTSDPVAGGAIPEQTTSRDESAPTPASTSPAPSSSAPASGAPAPAPTGGLTRRQLRELERTGSIEQVGSPAAPVAPPVEQPVPSVALPPRTPDQVVAPPQKQNKAARQQAAKLAQQEADAKAAAAAEQERREAEASKQAEQRQAAERKAEEQQAAERQAAERKAAERKAAERAAADERAAKARSAEAPTPPVTPAAAAPVATGSLFDVSDRDDISEDPASTLSKGFGRDSMLVAALEAEKASQADKEVAFEDLLGSGMTSTGQITTSSLIIPVAPAQAEAGATSNSTGEILITGTIDLPRGLGSAGQDPNHFDGAGIDRLIEGDELPASVTAASPVAASRAVSSHGSTRDVVPATTNQSNKLLMTLAIAAAVLAAGVIAVLIIGFFGGAF</sequence>
<comment type="caution">
    <text evidence="3">The sequence shown here is derived from an EMBL/GenBank/DDBJ whole genome shotgun (WGS) entry which is preliminary data.</text>
</comment>
<evidence type="ECO:0000256" key="2">
    <source>
        <dbReference type="SAM" id="Phobius"/>
    </source>
</evidence>
<evidence type="ECO:0000313" key="3">
    <source>
        <dbReference type="EMBL" id="SMQ67101.1"/>
    </source>
</evidence>
<protein>
    <submittedName>
        <fullName evidence="3">Uncharacterized protein</fullName>
    </submittedName>
</protein>
<feature type="compositionally biased region" description="Low complexity" evidence="1">
    <location>
        <begin position="145"/>
        <end position="166"/>
    </location>
</feature>
<gene>
    <name evidence="3" type="ORF">SAMN06295909_1500</name>
</gene>
<reference evidence="3 4" key="1">
    <citation type="submission" date="2017-04" db="EMBL/GenBank/DDBJ databases">
        <authorList>
            <person name="Varghese N."/>
            <person name="Submissions S."/>
        </authorList>
    </citation>
    <scope>NUCLEOTIDE SEQUENCE [LARGE SCALE GENOMIC DNA]</scope>
    <source>
        <strain evidence="3 4">VKM Ac-1784</strain>
    </source>
</reference>
<dbReference type="Proteomes" id="UP000194464">
    <property type="component" value="Unassembled WGS sequence"/>
</dbReference>
<feature type="compositionally biased region" description="Basic and acidic residues" evidence="1">
    <location>
        <begin position="198"/>
        <end position="224"/>
    </location>
</feature>
<feature type="compositionally biased region" description="Low complexity" evidence="1">
    <location>
        <begin position="62"/>
        <end position="92"/>
    </location>
</feature>
<feature type="compositionally biased region" description="Low complexity" evidence="1">
    <location>
        <begin position="22"/>
        <end position="33"/>
    </location>
</feature>
<accession>A0ABY1RB22</accession>
<feature type="region of interest" description="Disordered" evidence="1">
    <location>
        <begin position="1"/>
        <end position="240"/>
    </location>
</feature>
<dbReference type="EMBL" id="FXWJ01000002">
    <property type="protein sequence ID" value="SMQ67101.1"/>
    <property type="molecule type" value="Genomic_DNA"/>
</dbReference>
<keyword evidence="4" id="KW-1185">Reference proteome</keyword>
<organism evidence="3 4">
    <name type="scientific">Plantibacter elymi</name>
    <name type="common">nom. nud.</name>
    <dbReference type="NCBI Taxonomy" id="199708"/>
    <lineage>
        <taxon>Bacteria</taxon>
        <taxon>Bacillati</taxon>
        <taxon>Actinomycetota</taxon>
        <taxon>Actinomycetes</taxon>
        <taxon>Micrococcales</taxon>
        <taxon>Microbacteriaceae</taxon>
        <taxon>Plantibacter</taxon>
    </lineage>
</organism>
<proteinExistence type="predicted"/>
<keyword evidence="2" id="KW-0812">Transmembrane</keyword>
<dbReference type="RefSeq" id="WP_133059955.1">
    <property type="nucleotide sequence ID" value="NZ_FXWJ01000002.1"/>
</dbReference>